<evidence type="ECO:0000313" key="1">
    <source>
        <dbReference type="EMBL" id="CAF0936474.1"/>
    </source>
</evidence>
<evidence type="ECO:0000313" key="5">
    <source>
        <dbReference type="Proteomes" id="UP000663829"/>
    </source>
</evidence>
<dbReference type="OrthoDB" id="9989356at2759"/>
<comment type="caution">
    <text evidence="2">The sequence shown here is derived from an EMBL/GenBank/DDBJ whole genome shotgun (WGS) entry which is preliminary data.</text>
</comment>
<organism evidence="2 5">
    <name type="scientific">Didymodactylos carnosus</name>
    <dbReference type="NCBI Taxonomy" id="1234261"/>
    <lineage>
        <taxon>Eukaryota</taxon>
        <taxon>Metazoa</taxon>
        <taxon>Spiralia</taxon>
        <taxon>Gnathifera</taxon>
        <taxon>Rotifera</taxon>
        <taxon>Eurotatoria</taxon>
        <taxon>Bdelloidea</taxon>
        <taxon>Philodinida</taxon>
        <taxon>Philodinidae</taxon>
        <taxon>Didymodactylos</taxon>
    </lineage>
</organism>
<keyword evidence="5" id="KW-1185">Reference proteome</keyword>
<gene>
    <name evidence="2" type="ORF">GPM918_LOCUS17728</name>
    <name evidence="1" type="ORF">OVA965_LOCUS11408</name>
    <name evidence="4" type="ORF">SRO942_LOCUS17727</name>
    <name evidence="3" type="ORF">TMI583_LOCUS11409</name>
</gene>
<accession>A0A814MIE4</accession>
<dbReference type="Proteomes" id="UP000682733">
    <property type="component" value="Unassembled WGS sequence"/>
</dbReference>
<dbReference type="EMBL" id="CAJOBC010004953">
    <property type="protein sequence ID" value="CAF3846221.1"/>
    <property type="molecule type" value="Genomic_DNA"/>
</dbReference>
<sequence>MTTTANYNSDSSTHGLFKQLESQFDQFVSTTDWDPYIEIDDECAQSLLFNKLKEEAKFLAENIAEKAVRQAHTKQRWSHLCNEQTTLAHIIIEILFSRGIRRGSVPTHEKELKLRETLIRNGLTHKDGLKFSILMLPCRDRNKAKNDGYLPDLGEVVALLQLWCIVEAMTIATEKYTQTLIKSFDKVVQPGVQTIIDFRNAVQTILYSKCHSTHAEIKTQRCHIDILRQELFDDYIVLDVDKAELLLHELARINRSIKWFMQSIDETFNATVKSIQIFVVQDGRRYASYDTFLDEHIQAYSNCLNEIAKKLDICNKVILTSHETLEQQWKIEKPRALETFLRKRTEIYSSKFEQLSKPFLQAKNELLKCNTRDSFLDKVRELSLNETIPHMIEPILHSRYHPELAEAQLKPENELKFLAQIYEPQQKNELLRQNVLFSSLINAIKYICSYESNTATKNKYALDDLKFLLPGSVRLSIHNKSSDCEQFLIKIGPNLHRQPWQGTAGIRQSSKCSKYALSFEIRLSFEYKTGNYIPIFISPQQNNGCYCFFSELSRINQPILWIHFDLIQQYLSNVYVNNNDYHKRILSQIFTQSNKIRLINN</sequence>
<proteinExistence type="predicted"/>
<dbReference type="Proteomes" id="UP000681722">
    <property type="component" value="Unassembled WGS sequence"/>
</dbReference>
<dbReference type="EMBL" id="CAJNOK010004401">
    <property type="protein sequence ID" value="CAF0936474.1"/>
    <property type="molecule type" value="Genomic_DNA"/>
</dbReference>
<dbReference type="EMBL" id="CAJNOQ010004952">
    <property type="protein sequence ID" value="CAF1080177.1"/>
    <property type="molecule type" value="Genomic_DNA"/>
</dbReference>
<protein>
    <submittedName>
        <fullName evidence="2">Uncharacterized protein</fullName>
    </submittedName>
</protein>
<dbReference type="Proteomes" id="UP000677228">
    <property type="component" value="Unassembled WGS sequence"/>
</dbReference>
<reference evidence="2" key="1">
    <citation type="submission" date="2021-02" db="EMBL/GenBank/DDBJ databases">
        <authorList>
            <person name="Nowell W R."/>
        </authorList>
    </citation>
    <scope>NUCLEOTIDE SEQUENCE</scope>
</reference>
<name>A0A814MIE4_9BILA</name>
<evidence type="ECO:0000313" key="2">
    <source>
        <dbReference type="EMBL" id="CAF1080177.1"/>
    </source>
</evidence>
<evidence type="ECO:0000313" key="3">
    <source>
        <dbReference type="EMBL" id="CAF3712095.1"/>
    </source>
</evidence>
<dbReference type="AlphaFoldDB" id="A0A814MIE4"/>
<evidence type="ECO:0000313" key="4">
    <source>
        <dbReference type="EMBL" id="CAF3846221.1"/>
    </source>
</evidence>
<dbReference type="EMBL" id="CAJOBA010004405">
    <property type="protein sequence ID" value="CAF3712095.1"/>
    <property type="molecule type" value="Genomic_DNA"/>
</dbReference>
<dbReference type="Proteomes" id="UP000663829">
    <property type="component" value="Unassembled WGS sequence"/>
</dbReference>